<reference evidence="1" key="1">
    <citation type="submission" date="2019-08" db="EMBL/GenBank/DDBJ databases">
        <authorList>
            <person name="Kucharzyk K."/>
            <person name="Murdoch R.W."/>
            <person name="Higgins S."/>
            <person name="Loffler F."/>
        </authorList>
    </citation>
    <scope>NUCLEOTIDE SEQUENCE</scope>
</reference>
<accession>A0A644ZI64</accession>
<evidence type="ECO:0000313" key="1">
    <source>
        <dbReference type="EMBL" id="MPM40018.1"/>
    </source>
</evidence>
<proteinExistence type="predicted"/>
<dbReference type="EMBL" id="VSSQ01008848">
    <property type="protein sequence ID" value="MPM40018.1"/>
    <property type="molecule type" value="Genomic_DNA"/>
</dbReference>
<name>A0A644ZI64_9ZZZZ</name>
<protein>
    <submittedName>
        <fullName evidence="1">Uncharacterized protein</fullName>
    </submittedName>
</protein>
<gene>
    <name evidence="1" type="ORF">SDC9_86656</name>
</gene>
<dbReference type="AlphaFoldDB" id="A0A644ZI64"/>
<organism evidence="1">
    <name type="scientific">bioreactor metagenome</name>
    <dbReference type="NCBI Taxonomy" id="1076179"/>
    <lineage>
        <taxon>unclassified sequences</taxon>
        <taxon>metagenomes</taxon>
        <taxon>ecological metagenomes</taxon>
    </lineage>
</organism>
<sequence length="91" mass="9947">MCVAPCSKRRPFIIDKYPAVFHGRFAVSVFASTNVYTIMFGNGSISHPVPWTHPNLTGEFIDTIDGAALIGTGNNKFITVGRDDVLFPLAF</sequence>
<comment type="caution">
    <text evidence="1">The sequence shown here is derived from an EMBL/GenBank/DDBJ whole genome shotgun (WGS) entry which is preliminary data.</text>
</comment>